<dbReference type="PANTHER" id="PTHR11012">
    <property type="entry name" value="PROTEIN KINASE-LIKE DOMAIN-CONTAINING"/>
    <property type="match status" value="1"/>
</dbReference>
<dbReference type="AlphaFoldDB" id="A0A6P7GTA1"/>
<dbReference type="SMART" id="SM00587">
    <property type="entry name" value="CHK"/>
    <property type="match status" value="1"/>
</dbReference>
<dbReference type="Pfam" id="PF02958">
    <property type="entry name" value="EcKL"/>
    <property type="match status" value="1"/>
</dbReference>
<dbReference type="Gene3D" id="3.90.1200.10">
    <property type="match status" value="1"/>
</dbReference>
<gene>
    <name evidence="2" type="primary">LOC114342645</name>
</gene>
<dbReference type="InParanoid" id="A0A6P7GTA1"/>
<protein>
    <submittedName>
        <fullName evidence="2">Uncharacterized protein LOC114342645</fullName>
    </submittedName>
</protein>
<reference evidence="2" key="1">
    <citation type="submission" date="2025-08" db="UniProtKB">
        <authorList>
            <consortium name="RefSeq"/>
        </authorList>
    </citation>
    <scope>IDENTIFICATION</scope>
    <source>
        <tissue evidence="2">Whole insect</tissue>
    </source>
</reference>
<evidence type="ECO:0000313" key="2">
    <source>
        <dbReference type="RefSeq" id="XP_028149257.1"/>
    </source>
</evidence>
<evidence type="ECO:0000259" key="1">
    <source>
        <dbReference type="SMART" id="SM00587"/>
    </source>
</evidence>
<organism evidence="2">
    <name type="scientific">Diabrotica virgifera virgifera</name>
    <name type="common">western corn rootworm</name>
    <dbReference type="NCBI Taxonomy" id="50390"/>
    <lineage>
        <taxon>Eukaryota</taxon>
        <taxon>Metazoa</taxon>
        <taxon>Ecdysozoa</taxon>
        <taxon>Arthropoda</taxon>
        <taxon>Hexapoda</taxon>
        <taxon>Insecta</taxon>
        <taxon>Pterygota</taxon>
        <taxon>Neoptera</taxon>
        <taxon>Endopterygota</taxon>
        <taxon>Coleoptera</taxon>
        <taxon>Polyphaga</taxon>
        <taxon>Cucujiformia</taxon>
        <taxon>Chrysomeloidea</taxon>
        <taxon>Chrysomelidae</taxon>
        <taxon>Galerucinae</taxon>
        <taxon>Diabroticina</taxon>
        <taxon>Diabroticites</taxon>
        <taxon>Diabrotica</taxon>
    </lineage>
</organism>
<dbReference type="InterPro" id="IPR011009">
    <property type="entry name" value="Kinase-like_dom_sf"/>
</dbReference>
<dbReference type="InterPro" id="IPR004119">
    <property type="entry name" value="EcKL"/>
</dbReference>
<sequence length="412" mass="47832">MSYILTEKVKSWIQQSVSTEKCIITVENTTQKGEGYIGEFIFAKVELQSSEGMVSDDKTLFIALKRNNQNPAVKKQFPVMHELCRREVYLYGVIIPAYQKFHKTKTLQDDYYIVPKCYKAFLEGENNVVVLENLKRKGYVLHQREKSMNSDQIKLCLKSYAKFHGMAFAMRDQTPEEFKMISKDLHPLMRVAFANFKPVFDSKSIAIVDTLREAGREDLSARFEKYNREQSIFDRAIEIADATPDEKVIIHGDCHNANMLFRFKDNARSNPQHVALIDFQVTCLHSPILDISAFLYLNLSSEEFPQLKFFLDFYYSELSSYLKELGSDVNKLFPKQVMQSHLKQFLHYGFCLAVPFLEIMYVDNEDAPPLIDEETNEIMGGLKDLKLKSRDEYLRRLVSMVDSFFNSGYVNL</sequence>
<dbReference type="RefSeq" id="XP_028149257.1">
    <property type="nucleotide sequence ID" value="XM_028293456.1"/>
</dbReference>
<dbReference type="PANTHER" id="PTHR11012:SF30">
    <property type="entry name" value="PROTEIN KINASE-LIKE DOMAIN-CONTAINING"/>
    <property type="match status" value="1"/>
</dbReference>
<dbReference type="SUPFAM" id="SSF56112">
    <property type="entry name" value="Protein kinase-like (PK-like)"/>
    <property type="match status" value="1"/>
</dbReference>
<feature type="domain" description="CHK kinase-like" evidence="1">
    <location>
        <begin position="129"/>
        <end position="324"/>
    </location>
</feature>
<proteinExistence type="predicted"/>
<accession>A0A6P7GTA1</accession>
<dbReference type="InterPro" id="IPR015897">
    <property type="entry name" value="CHK_kinase-like"/>
</dbReference>
<name>A0A6P7GTA1_DIAVI</name>